<dbReference type="AlphaFoldDB" id="A0AAX6BT23"/>
<proteinExistence type="predicted"/>
<dbReference type="Proteomes" id="UP001165240">
    <property type="component" value="Unassembled WGS sequence"/>
</dbReference>
<evidence type="ECO:0000313" key="2">
    <source>
        <dbReference type="Proteomes" id="UP001165240"/>
    </source>
</evidence>
<dbReference type="EMBL" id="BSYK01000004">
    <property type="protein sequence ID" value="GMG76931.1"/>
    <property type="molecule type" value="Genomic_DNA"/>
</dbReference>
<sequence length="47" mass="5436">MEFTLIEKCKKCGEKEPKNIFNVLCAHCLEEALDPKSNEEPLRESIK</sequence>
<name>A0AAX6BT23_PRIMG</name>
<organism evidence="1 2">
    <name type="scientific">Priestia megaterium</name>
    <name type="common">Bacillus megaterium</name>
    <dbReference type="NCBI Taxonomy" id="1404"/>
    <lineage>
        <taxon>Bacteria</taxon>
        <taxon>Bacillati</taxon>
        <taxon>Bacillota</taxon>
        <taxon>Bacilli</taxon>
        <taxon>Bacillales</taxon>
        <taxon>Bacillaceae</taxon>
        <taxon>Priestia</taxon>
    </lineage>
</organism>
<accession>A0AAX6BT23</accession>
<protein>
    <submittedName>
        <fullName evidence="1">Uncharacterized protein</fullName>
    </submittedName>
</protein>
<evidence type="ECO:0000313" key="1">
    <source>
        <dbReference type="EMBL" id="GMG76931.1"/>
    </source>
</evidence>
<comment type="caution">
    <text evidence="1">The sequence shown here is derived from an EMBL/GenBank/DDBJ whole genome shotgun (WGS) entry which is preliminary data.</text>
</comment>
<gene>
    <name evidence="1" type="ORF">ShirakiTB12_54000</name>
</gene>
<reference evidence="1" key="1">
    <citation type="journal article" date="2024" name="Appl Microbiol">
        <title>Effect of kuratsuki Bacillus and Priestia on Taste of Sake.</title>
        <authorList>
            <person name="Kobayashi K."/>
            <person name="Nishida H."/>
        </authorList>
    </citation>
    <scope>NUCLEOTIDE SEQUENCE</scope>
    <source>
        <strain evidence="1">B-12</strain>
    </source>
</reference>